<evidence type="ECO:0000313" key="4">
    <source>
        <dbReference type="EMBL" id="TMQ66055.1"/>
    </source>
</evidence>
<dbReference type="PANTHER" id="PTHR43352:SF1">
    <property type="entry name" value="ANTHRANILATE--COA LIGASE"/>
    <property type="match status" value="1"/>
</dbReference>
<dbReference type="PANTHER" id="PTHR43352">
    <property type="entry name" value="ACETYL-COA SYNTHETASE"/>
    <property type="match status" value="1"/>
</dbReference>
<dbReference type="NCBIfam" id="TIGR02262">
    <property type="entry name" value="benz_CoA_lig"/>
    <property type="match status" value="1"/>
</dbReference>
<evidence type="ECO:0000256" key="1">
    <source>
        <dbReference type="ARBA" id="ARBA00022598"/>
    </source>
</evidence>
<comment type="caution">
    <text evidence="4">The sequence shown here is derived from an EMBL/GenBank/DDBJ whole genome shotgun (WGS) entry which is preliminary data.</text>
</comment>
<dbReference type="GO" id="GO:0016405">
    <property type="term" value="F:CoA-ligase activity"/>
    <property type="evidence" value="ECO:0007669"/>
    <property type="project" value="InterPro"/>
</dbReference>
<protein>
    <submittedName>
        <fullName evidence="4">Benzoate-CoA ligase family protein</fullName>
    </submittedName>
</protein>
<gene>
    <name evidence="4" type="ORF">E6K79_04125</name>
</gene>
<dbReference type="GO" id="GO:0044550">
    <property type="term" value="P:secondary metabolite biosynthetic process"/>
    <property type="evidence" value="ECO:0007669"/>
    <property type="project" value="TreeGrafter"/>
</dbReference>
<dbReference type="GO" id="GO:0005524">
    <property type="term" value="F:ATP binding"/>
    <property type="evidence" value="ECO:0007669"/>
    <property type="project" value="InterPro"/>
</dbReference>
<evidence type="ECO:0000259" key="3">
    <source>
        <dbReference type="Pfam" id="PF13193"/>
    </source>
</evidence>
<evidence type="ECO:0000313" key="5">
    <source>
        <dbReference type="Proteomes" id="UP000317691"/>
    </source>
</evidence>
<proteinExistence type="predicted"/>
<evidence type="ECO:0000259" key="2">
    <source>
        <dbReference type="Pfam" id="PF00501"/>
    </source>
</evidence>
<dbReference type="InterPro" id="IPR045851">
    <property type="entry name" value="AMP-bd_C_sf"/>
</dbReference>
<sequence>MMTSVPSGRWGPCASIAPTGRMATVRLRSRSRASSHVISASSRIAIVQISRQSGVATRPAGVHHGAAPLQLIMTYEPPERLNIADYFLDARVREGRGARAALHTDAGTHSYSAVQSLANRFGRALHAAGVEPEHRVVIALPDGVEYVGALFGTLKAGAVVVMVNPALPGPEIEYILAYSRARVVVTHRETAAAFRAAARDGASVKAILAVGEEELDRCLAGAPPSLEAHPSHRDDPAIWLFSGGTTGRPKAVVQTHRSFANTTECYAKGVIGYTETDITLSVPKLYFGYATGSNLFFPFSAGGAAALFPEPPSAEVLFERIRKFRPTVLINVPTMIHKMASHPDATKQDLSSIRICTSAGEALPVELHERWRKTFGVELLDGLGTAEMWHIFISNRPGAARPGTLGTVVPGFEVKVCDDEGRELEAGETGWLWVRGDSRAIGYWQQMEATARAFRGEWYVSGDLIRKDADGYVTYCGRGDEMLKVSGKWLAPQEVEGCLLQHPEVTEAAVVGATDPNGLVKPRAYVVPRARRAGLDEELRAFVRDRLEPYKHPREVIFVETLPRTHLGKVDRGRLRRE</sequence>
<dbReference type="InterPro" id="IPR000873">
    <property type="entry name" value="AMP-dep_synth/lig_dom"/>
</dbReference>
<feature type="domain" description="AMP-dependent synthetase/ligase" evidence="2">
    <location>
        <begin position="95"/>
        <end position="444"/>
    </location>
</feature>
<accession>A0A538TR43</accession>
<keyword evidence="1 4" id="KW-0436">Ligase</keyword>
<feature type="domain" description="AMP-binding enzyme C-terminal" evidence="3">
    <location>
        <begin position="494"/>
        <end position="569"/>
    </location>
</feature>
<dbReference type="Gene3D" id="3.40.50.12780">
    <property type="entry name" value="N-terminal domain of ligase-like"/>
    <property type="match status" value="1"/>
</dbReference>
<name>A0A538TR43_UNCEI</name>
<reference evidence="4 5" key="1">
    <citation type="journal article" date="2019" name="Nat. Microbiol.">
        <title>Mediterranean grassland soil C-N compound turnover is dependent on rainfall and depth, and is mediated by genomically divergent microorganisms.</title>
        <authorList>
            <person name="Diamond S."/>
            <person name="Andeer P.F."/>
            <person name="Li Z."/>
            <person name="Crits-Christoph A."/>
            <person name="Burstein D."/>
            <person name="Anantharaman K."/>
            <person name="Lane K.R."/>
            <person name="Thomas B.C."/>
            <person name="Pan C."/>
            <person name="Northen T.R."/>
            <person name="Banfield J.F."/>
        </authorList>
    </citation>
    <scope>NUCLEOTIDE SEQUENCE [LARGE SCALE GENOMIC DNA]</scope>
    <source>
        <strain evidence="4">WS_9</strain>
    </source>
</reference>
<dbReference type="InterPro" id="IPR011957">
    <property type="entry name" value="Benz_CoA_lig"/>
</dbReference>
<dbReference type="Pfam" id="PF13193">
    <property type="entry name" value="AMP-binding_C"/>
    <property type="match status" value="1"/>
</dbReference>
<dbReference type="SUPFAM" id="SSF56801">
    <property type="entry name" value="Acetyl-CoA synthetase-like"/>
    <property type="match status" value="1"/>
</dbReference>
<organism evidence="4 5">
    <name type="scientific">Eiseniibacteriota bacterium</name>
    <dbReference type="NCBI Taxonomy" id="2212470"/>
    <lineage>
        <taxon>Bacteria</taxon>
        <taxon>Candidatus Eiseniibacteriota</taxon>
    </lineage>
</organism>
<dbReference type="InterPro" id="IPR042099">
    <property type="entry name" value="ANL_N_sf"/>
</dbReference>
<dbReference type="EMBL" id="VBOZ01000010">
    <property type="protein sequence ID" value="TMQ66055.1"/>
    <property type="molecule type" value="Genomic_DNA"/>
</dbReference>
<dbReference type="InterPro" id="IPR025110">
    <property type="entry name" value="AMP-bd_C"/>
</dbReference>
<dbReference type="Pfam" id="PF00501">
    <property type="entry name" value="AMP-binding"/>
    <property type="match status" value="1"/>
</dbReference>
<dbReference type="Gene3D" id="3.30.300.30">
    <property type="match status" value="1"/>
</dbReference>
<dbReference type="GO" id="GO:0016878">
    <property type="term" value="F:acid-thiol ligase activity"/>
    <property type="evidence" value="ECO:0007669"/>
    <property type="project" value="TreeGrafter"/>
</dbReference>
<dbReference type="AlphaFoldDB" id="A0A538TR43"/>
<dbReference type="Proteomes" id="UP000317691">
    <property type="component" value="Unassembled WGS sequence"/>
</dbReference>